<dbReference type="FunFam" id="3.40.50.970:FF:000003">
    <property type="entry name" value="Transketolase"/>
    <property type="match status" value="1"/>
</dbReference>
<comment type="cofactor">
    <cofactor evidence="2">
        <name>thiamine diphosphate</name>
        <dbReference type="ChEBI" id="CHEBI:58937"/>
    </cofactor>
</comment>
<evidence type="ECO:0000313" key="12">
    <source>
        <dbReference type="EMBL" id="SUZ75572.1"/>
    </source>
</evidence>
<protein>
    <recommendedName>
        <fullName evidence="5">transketolase</fullName>
        <ecNumber evidence="5">2.2.1.1</ecNumber>
    </recommendedName>
</protein>
<dbReference type="SUPFAM" id="SSF52922">
    <property type="entry name" value="TK C-terminal domain-like"/>
    <property type="match status" value="1"/>
</dbReference>
<dbReference type="InterPro" id="IPR033247">
    <property type="entry name" value="Transketolase_fam"/>
</dbReference>
<dbReference type="InterPro" id="IPR005475">
    <property type="entry name" value="Transketolase-like_Pyr-bd"/>
</dbReference>
<evidence type="ECO:0000256" key="9">
    <source>
        <dbReference type="ARBA" id="ARBA00023052"/>
    </source>
</evidence>
<comment type="catalytic activity">
    <reaction evidence="10">
        <text>D-sedoheptulose 7-phosphate + D-glyceraldehyde 3-phosphate = aldehydo-D-ribose 5-phosphate + D-xylulose 5-phosphate</text>
        <dbReference type="Rhea" id="RHEA:10508"/>
        <dbReference type="ChEBI" id="CHEBI:57483"/>
        <dbReference type="ChEBI" id="CHEBI:57737"/>
        <dbReference type="ChEBI" id="CHEBI:58273"/>
        <dbReference type="ChEBI" id="CHEBI:59776"/>
        <dbReference type="EC" id="2.2.1.1"/>
    </reaction>
</comment>
<dbReference type="GO" id="GO:0004802">
    <property type="term" value="F:transketolase activity"/>
    <property type="evidence" value="ECO:0007669"/>
    <property type="project" value="UniProtKB-EC"/>
</dbReference>
<keyword evidence="7" id="KW-0479">Metal-binding</keyword>
<keyword evidence="8" id="KW-0460">Magnesium</keyword>
<sequence length="681" mass="73078">MTESPTGLSPELDRLCIDAIRVLAMDAVQKANSGHPGTPMALAPLGYLLWTRHLRHNPADPAWADRDRFVLSVGHASMLIYSLLHLTGYDLSKDEIVNFRQWGSLTPGHPEFKHTPGVETTTGPLGQGIANSVGMALAERWLADRFNRPGHNVVDHYTYAMCSDGDLMEGISHEVAATAGHQKLGKLIWMFDDNRITIEGGTDLSTATDQGDRFLGYQWHVQHVDDGTDLVALDQALEAARAATDLPSLIVIKTRIGEGSPNKAGHHSTHGAPLGDDEISATKTNLDYPSHEPFHVDPDGLAAWRTTTDRGREIQAGWSASFEAYRSEHPELAVEFERMMAGELPAGWDAEIPGYETVDKADATRSWSGKVLQTVASGVPNLIGGSADLGPSNKTDINDGGDLSADNPGGRVIHFGVREHGMAGIMNGLALHGGIRPFGGTFLIFSDYMRPSIRLAALMGLPVTYVFTHDSIGLGEDGPTHQPIEQLMTLRAMPGLLDLRPADAAETAVAWRIAMERTDGPTWLSLTRQGVVPLDRTEFASATEAGKGAYVLAEASGSAPEVVLIASGSEIGIALEAKDDLEAAGTPARVVSMPSWFLFAQQDESYRDHVLPPEAHARVAVEAGSTFGWARWLGDAGTAVGIDHFGASAPAETLYERFGVTTESVVAAARDSLQKVGVKTF</sequence>
<dbReference type="InterPro" id="IPR005478">
    <property type="entry name" value="Transketolase_bac-like"/>
</dbReference>
<dbReference type="InterPro" id="IPR005474">
    <property type="entry name" value="Transketolase_N"/>
</dbReference>
<evidence type="ECO:0000256" key="10">
    <source>
        <dbReference type="ARBA" id="ARBA00049473"/>
    </source>
</evidence>
<reference evidence="12" key="1">
    <citation type="submission" date="2018-05" db="EMBL/GenBank/DDBJ databases">
        <authorList>
            <person name="Lanie J.A."/>
            <person name="Ng W.-L."/>
            <person name="Kazmierczak K.M."/>
            <person name="Andrzejewski T.M."/>
            <person name="Davidsen T.M."/>
            <person name="Wayne K.J."/>
            <person name="Tettelin H."/>
            <person name="Glass J.I."/>
            <person name="Rusch D."/>
            <person name="Podicherti R."/>
            <person name="Tsui H.-C.T."/>
            <person name="Winkler M.E."/>
        </authorList>
    </citation>
    <scope>NUCLEOTIDE SEQUENCE</scope>
</reference>
<dbReference type="EMBL" id="UINC01001250">
    <property type="protein sequence ID" value="SUZ75572.1"/>
    <property type="molecule type" value="Genomic_DNA"/>
</dbReference>
<dbReference type="Pfam" id="PF22613">
    <property type="entry name" value="Transketolase_C_1"/>
    <property type="match status" value="1"/>
</dbReference>
<dbReference type="GO" id="GO:0005829">
    <property type="term" value="C:cytosol"/>
    <property type="evidence" value="ECO:0007669"/>
    <property type="project" value="TreeGrafter"/>
</dbReference>
<dbReference type="SMART" id="SM00861">
    <property type="entry name" value="Transket_pyr"/>
    <property type="match status" value="1"/>
</dbReference>
<evidence type="ECO:0000256" key="5">
    <source>
        <dbReference type="ARBA" id="ARBA00013152"/>
    </source>
</evidence>
<dbReference type="InterPro" id="IPR029061">
    <property type="entry name" value="THDP-binding"/>
</dbReference>
<dbReference type="GO" id="GO:0006098">
    <property type="term" value="P:pentose-phosphate shunt"/>
    <property type="evidence" value="ECO:0007669"/>
    <property type="project" value="TreeGrafter"/>
</dbReference>
<feature type="domain" description="Transketolase-like pyrimidine-binding" evidence="11">
    <location>
        <begin position="362"/>
        <end position="534"/>
    </location>
</feature>
<comment type="cofactor">
    <cofactor evidence="1">
        <name>Mg(2+)</name>
        <dbReference type="ChEBI" id="CHEBI:18420"/>
    </cofactor>
</comment>
<gene>
    <name evidence="12" type="ORF">METZ01_LOCUS28426</name>
</gene>
<name>A0A381Q8B5_9ZZZZ</name>
<dbReference type="GO" id="GO:0046872">
    <property type="term" value="F:metal ion binding"/>
    <property type="evidence" value="ECO:0007669"/>
    <property type="project" value="UniProtKB-KW"/>
</dbReference>
<evidence type="ECO:0000256" key="4">
    <source>
        <dbReference type="ARBA" id="ARBA00011738"/>
    </source>
</evidence>
<dbReference type="Pfam" id="PF00456">
    <property type="entry name" value="Transketolase_N"/>
    <property type="match status" value="1"/>
</dbReference>
<evidence type="ECO:0000256" key="8">
    <source>
        <dbReference type="ARBA" id="ARBA00022842"/>
    </source>
</evidence>
<dbReference type="PANTHER" id="PTHR43522">
    <property type="entry name" value="TRANSKETOLASE"/>
    <property type="match status" value="1"/>
</dbReference>
<dbReference type="SUPFAM" id="SSF52518">
    <property type="entry name" value="Thiamin diphosphate-binding fold (THDP-binding)"/>
    <property type="match status" value="2"/>
</dbReference>
<dbReference type="PANTHER" id="PTHR43522:SF2">
    <property type="entry name" value="TRANSKETOLASE 1-RELATED"/>
    <property type="match status" value="1"/>
</dbReference>
<dbReference type="NCBIfam" id="TIGR00232">
    <property type="entry name" value="tktlase_bact"/>
    <property type="match status" value="1"/>
</dbReference>
<dbReference type="EC" id="2.2.1.1" evidence="5"/>
<keyword evidence="9" id="KW-0786">Thiamine pyrophosphate</keyword>
<dbReference type="Gene3D" id="3.40.50.970">
    <property type="match status" value="2"/>
</dbReference>
<keyword evidence="6" id="KW-0808">Transferase</keyword>
<evidence type="ECO:0000256" key="7">
    <source>
        <dbReference type="ARBA" id="ARBA00022723"/>
    </source>
</evidence>
<comment type="similarity">
    <text evidence="3">Belongs to the transketolase family.</text>
</comment>
<dbReference type="Gene3D" id="3.40.50.920">
    <property type="match status" value="1"/>
</dbReference>
<dbReference type="FunFam" id="3.40.50.920:FF:000003">
    <property type="entry name" value="Transketolase"/>
    <property type="match status" value="1"/>
</dbReference>
<evidence type="ECO:0000256" key="6">
    <source>
        <dbReference type="ARBA" id="ARBA00022679"/>
    </source>
</evidence>
<dbReference type="InterPro" id="IPR009014">
    <property type="entry name" value="Transketo_C/PFOR_II"/>
</dbReference>
<evidence type="ECO:0000256" key="3">
    <source>
        <dbReference type="ARBA" id="ARBA00007131"/>
    </source>
</evidence>
<evidence type="ECO:0000256" key="1">
    <source>
        <dbReference type="ARBA" id="ARBA00001946"/>
    </source>
</evidence>
<dbReference type="InterPro" id="IPR055152">
    <property type="entry name" value="Transketolase-like_C_2"/>
</dbReference>
<dbReference type="Pfam" id="PF02779">
    <property type="entry name" value="Transket_pyr"/>
    <property type="match status" value="1"/>
</dbReference>
<dbReference type="CDD" id="cd02012">
    <property type="entry name" value="TPP_TK"/>
    <property type="match status" value="1"/>
</dbReference>
<proteinExistence type="inferred from homology"/>
<dbReference type="CDD" id="cd07033">
    <property type="entry name" value="TPP_PYR_DXS_TK_like"/>
    <property type="match status" value="1"/>
</dbReference>
<evidence type="ECO:0000256" key="2">
    <source>
        <dbReference type="ARBA" id="ARBA00001964"/>
    </source>
</evidence>
<accession>A0A381Q8B5</accession>
<dbReference type="FunFam" id="3.40.50.970:FF:000004">
    <property type="entry name" value="Transketolase"/>
    <property type="match status" value="1"/>
</dbReference>
<evidence type="ECO:0000259" key="11">
    <source>
        <dbReference type="SMART" id="SM00861"/>
    </source>
</evidence>
<dbReference type="AlphaFoldDB" id="A0A381Q8B5"/>
<comment type="subunit">
    <text evidence="4">Homodimer.</text>
</comment>
<organism evidence="12">
    <name type="scientific">marine metagenome</name>
    <dbReference type="NCBI Taxonomy" id="408172"/>
    <lineage>
        <taxon>unclassified sequences</taxon>
        <taxon>metagenomes</taxon>
        <taxon>ecological metagenomes</taxon>
    </lineage>
</organism>